<evidence type="ECO:0000256" key="5">
    <source>
        <dbReference type="ARBA" id="ARBA00022475"/>
    </source>
</evidence>
<dbReference type="PANTHER" id="PTHR30012:SF0">
    <property type="entry name" value="TYPE II SECRETION SYSTEM PROTEIN F-RELATED"/>
    <property type="match status" value="1"/>
</dbReference>
<keyword evidence="5" id="KW-1003">Cell membrane</keyword>
<evidence type="ECO:0000256" key="15">
    <source>
        <dbReference type="SAM" id="Phobius"/>
    </source>
</evidence>
<dbReference type="GO" id="GO:0015627">
    <property type="term" value="C:type II protein secretion system complex"/>
    <property type="evidence" value="ECO:0007669"/>
    <property type="project" value="InterPro"/>
</dbReference>
<evidence type="ECO:0000256" key="8">
    <source>
        <dbReference type="ARBA" id="ARBA00022723"/>
    </source>
</evidence>
<dbReference type="InterPro" id="IPR011850">
    <property type="entry name" value="T2SS_GspF"/>
</dbReference>
<dbReference type="FunFam" id="1.20.81.30:FF:000001">
    <property type="entry name" value="Type II secretion system protein F"/>
    <property type="match status" value="2"/>
</dbReference>
<comment type="subcellular location">
    <subcellularLocation>
        <location evidence="2 14">Cell inner membrane</location>
        <topology evidence="2 14">Multi-pass membrane protein</topology>
    </subcellularLocation>
</comment>
<keyword evidence="10" id="KW-0653">Protein transport</keyword>
<dbReference type="NCBIfam" id="TIGR02120">
    <property type="entry name" value="GspF"/>
    <property type="match status" value="1"/>
</dbReference>
<keyword evidence="6" id="KW-0997">Cell inner membrane</keyword>
<keyword evidence="12 15" id="KW-0472">Membrane</keyword>
<evidence type="ECO:0000256" key="3">
    <source>
        <dbReference type="ARBA" id="ARBA00005745"/>
    </source>
</evidence>
<comment type="function">
    <text evidence="1">Component of the type II secretion system inner membrane complex required for the energy-dependent secretion of extracellular factors such as proteases and toxins from the periplasm.</text>
</comment>
<dbReference type="GO" id="GO:0005886">
    <property type="term" value="C:plasma membrane"/>
    <property type="evidence" value="ECO:0007669"/>
    <property type="project" value="UniProtKB-SubCell"/>
</dbReference>
<keyword evidence="7 14" id="KW-0812">Transmembrane</keyword>
<proteinExistence type="inferred from homology"/>
<evidence type="ECO:0000256" key="7">
    <source>
        <dbReference type="ARBA" id="ARBA00022692"/>
    </source>
</evidence>
<reference evidence="17" key="1">
    <citation type="submission" date="2021-03" db="EMBL/GenBank/DDBJ databases">
        <title>Plesiomonas shigelloides zfcc0051, isolated from zebrafish feces.</title>
        <authorList>
            <person name="Vanderhoek Z."/>
            <person name="Gaulke C."/>
        </authorList>
    </citation>
    <scope>NUCLEOTIDE SEQUENCE</scope>
    <source>
        <strain evidence="17">Zfcc0051</strain>
    </source>
</reference>
<dbReference type="AlphaFoldDB" id="A0A8I1W3Z0"/>
<dbReference type="PROSITE" id="PS00874">
    <property type="entry name" value="T2SP_F"/>
    <property type="match status" value="1"/>
</dbReference>
<evidence type="ECO:0000256" key="10">
    <source>
        <dbReference type="ARBA" id="ARBA00022927"/>
    </source>
</evidence>
<keyword evidence="8" id="KW-0479">Metal-binding</keyword>
<evidence type="ECO:0000259" key="16">
    <source>
        <dbReference type="Pfam" id="PF00482"/>
    </source>
</evidence>
<dbReference type="RefSeq" id="WP_207541376.1">
    <property type="nucleotide sequence ID" value="NZ_JAFNAA010000001.1"/>
</dbReference>
<dbReference type="Pfam" id="PF00482">
    <property type="entry name" value="T2SSF"/>
    <property type="match status" value="2"/>
</dbReference>
<comment type="similarity">
    <text evidence="3 14">Belongs to the GSP F family.</text>
</comment>
<evidence type="ECO:0000256" key="14">
    <source>
        <dbReference type="RuleBase" id="RU003923"/>
    </source>
</evidence>
<accession>A0A8I1W3Z0</accession>
<evidence type="ECO:0000256" key="4">
    <source>
        <dbReference type="ARBA" id="ARBA00022448"/>
    </source>
</evidence>
<dbReference type="Proteomes" id="UP000664658">
    <property type="component" value="Unassembled WGS sequence"/>
</dbReference>
<evidence type="ECO:0000256" key="2">
    <source>
        <dbReference type="ARBA" id="ARBA00004429"/>
    </source>
</evidence>
<evidence type="ECO:0000256" key="1">
    <source>
        <dbReference type="ARBA" id="ARBA00002684"/>
    </source>
</evidence>
<feature type="transmembrane region" description="Helical" evidence="15">
    <location>
        <begin position="188"/>
        <end position="211"/>
    </location>
</feature>
<feature type="domain" description="Type II secretion system protein GspF" evidence="16">
    <location>
        <begin position="90"/>
        <end position="212"/>
    </location>
</feature>
<evidence type="ECO:0000313" key="17">
    <source>
        <dbReference type="EMBL" id="MBO1106671.1"/>
    </source>
</evidence>
<protein>
    <recommendedName>
        <fullName evidence="13">General secretion pathway protein F</fullName>
    </recommendedName>
</protein>
<feature type="transmembrane region" description="Helical" evidence="15">
    <location>
        <begin position="395"/>
        <end position="416"/>
    </location>
</feature>
<dbReference type="GO" id="GO:0046872">
    <property type="term" value="F:metal ion binding"/>
    <property type="evidence" value="ECO:0007669"/>
    <property type="project" value="UniProtKB-KW"/>
</dbReference>
<feature type="transmembrane region" description="Helical" evidence="15">
    <location>
        <begin position="231"/>
        <end position="257"/>
    </location>
</feature>
<dbReference type="InterPro" id="IPR018076">
    <property type="entry name" value="T2SS_GspF_dom"/>
</dbReference>
<keyword evidence="4 14" id="KW-0813">Transport</keyword>
<feature type="domain" description="Type II secretion system protein GspF" evidence="16">
    <location>
        <begin position="292"/>
        <end position="414"/>
    </location>
</feature>
<keyword evidence="11 15" id="KW-1133">Transmembrane helix</keyword>
<evidence type="ECO:0000256" key="12">
    <source>
        <dbReference type="ARBA" id="ARBA00023136"/>
    </source>
</evidence>
<dbReference type="Gene3D" id="1.20.81.30">
    <property type="entry name" value="Type II secretion system (T2SS), domain F"/>
    <property type="match status" value="2"/>
</dbReference>
<dbReference type="InterPro" id="IPR003004">
    <property type="entry name" value="GspF/PilC"/>
</dbReference>
<evidence type="ECO:0000256" key="6">
    <source>
        <dbReference type="ARBA" id="ARBA00022519"/>
    </source>
</evidence>
<dbReference type="PRINTS" id="PR00812">
    <property type="entry name" value="BCTERIALGSPF"/>
</dbReference>
<gene>
    <name evidence="17" type="primary">gspF</name>
    <name evidence="17" type="ORF">J2R62_00290</name>
</gene>
<evidence type="ECO:0000313" key="18">
    <source>
        <dbReference type="Proteomes" id="UP000664658"/>
    </source>
</evidence>
<organism evidence="17 18">
    <name type="scientific">Plesiomonas shigelloides</name>
    <name type="common">Aeromonas shigelloides</name>
    <dbReference type="NCBI Taxonomy" id="703"/>
    <lineage>
        <taxon>Bacteria</taxon>
        <taxon>Pseudomonadati</taxon>
        <taxon>Pseudomonadota</taxon>
        <taxon>Gammaproteobacteria</taxon>
        <taxon>Enterobacterales</taxon>
        <taxon>Enterobacteriaceae</taxon>
        <taxon>Plesiomonas</taxon>
    </lineage>
</organism>
<comment type="caution">
    <text evidence="17">The sequence shown here is derived from an EMBL/GenBank/DDBJ whole genome shotgun (WGS) entry which is preliminary data.</text>
</comment>
<dbReference type="InterPro" id="IPR042094">
    <property type="entry name" value="T2SS_GspF_sf"/>
</dbReference>
<dbReference type="PANTHER" id="PTHR30012">
    <property type="entry name" value="GENERAL SECRETION PATHWAY PROTEIN"/>
    <property type="match status" value="1"/>
</dbReference>
<evidence type="ECO:0000256" key="11">
    <source>
        <dbReference type="ARBA" id="ARBA00022989"/>
    </source>
</evidence>
<dbReference type="InterPro" id="IPR001992">
    <property type="entry name" value="T2SS_GspF/T4SS_PilC_CS"/>
</dbReference>
<name>A0A8I1W3Z0_PLESH</name>
<sequence length="424" mass="46608">MALFRYQALTAAGRTRKGMTEADSPRHARQLLRAQDLLPVEVWPVDAPAAAPRSTTVGHVAGSANVGKRTAPARRWLQRRVSSADLALLTRQLATLVQAAMPLEECLQAVSEQCEKLHIKTLVLSLRARIQEGFTLSDSLREHPQVFDSLFCSMVAAGEKSSHLERVLLRLADYTEQKQRMKSRLLQAMLYPLMLTLVAIGVIGILLSSVVPKVVAQFEHLGQALPASTRLLMSLSDGVQVAGLPLLISLLALAVLMQRLLHKPALRLRWDRFILRLPVIGRVSRGLNTARFARTLSILTASRIPVLDGVRIAASVCANRHIEQQILSAAERIREGSSLRAALGELRLFPPMMLYMIASGERCGELEPMLAQAADNQDREFDTQVGIALGVFEPLLIVLMAGVVLFIVIAILQPMLQLNNMVGM</sequence>
<keyword evidence="9" id="KW-0106">Calcium</keyword>
<dbReference type="GO" id="GO:0015628">
    <property type="term" value="P:protein secretion by the type II secretion system"/>
    <property type="evidence" value="ECO:0007669"/>
    <property type="project" value="InterPro"/>
</dbReference>
<evidence type="ECO:0000256" key="9">
    <source>
        <dbReference type="ARBA" id="ARBA00022837"/>
    </source>
</evidence>
<evidence type="ECO:0000256" key="13">
    <source>
        <dbReference type="ARBA" id="ARBA00030750"/>
    </source>
</evidence>
<dbReference type="EMBL" id="JAFNAA010000001">
    <property type="protein sequence ID" value="MBO1106671.1"/>
    <property type="molecule type" value="Genomic_DNA"/>
</dbReference>